<accession>A0A0B0M9T4</accession>
<dbReference type="EMBL" id="JRRC01054664">
    <property type="protein sequence ID" value="KHF98852.1"/>
    <property type="molecule type" value="Genomic_DNA"/>
</dbReference>
<name>A0A0B0M9T4_GOSAR</name>
<keyword evidence="2" id="KW-1185">Reference proteome</keyword>
<dbReference type="Proteomes" id="UP000032142">
    <property type="component" value="Unassembled WGS sequence"/>
</dbReference>
<protein>
    <submittedName>
        <fullName evidence="1">Coenzyme PQQ synthesis E</fullName>
    </submittedName>
</protein>
<dbReference type="AlphaFoldDB" id="A0A0B0M9T4"/>
<gene>
    <name evidence="1" type="ORF">F383_19001</name>
</gene>
<sequence length="77" mass="8418">MADSQGSVDVGAYGEETTRVEAVHGRPLVGARFWLVAALTFQKPLGFLVPFRCWAHLGFGFGPLESGLGFNWNFCNL</sequence>
<comment type="caution">
    <text evidence="1">The sequence shown here is derived from an EMBL/GenBank/DDBJ whole genome shotgun (WGS) entry which is preliminary data.</text>
</comment>
<organism evidence="1 2">
    <name type="scientific">Gossypium arboreum</name>
    <name type="common">Tree cotton</name>
    <name type="synonym">Gossypium nanking</name>
    <dbReference type="NCBI Taxonomy" id="29729"/>
    <lineage>
        <taxon>Eukaryota</taxon>
        <taxon>Viridiplantae</taxon>
        <taxon>Streptophyta</taxon>
        <taxon>Embryophyta</taxon>
        <taxon>Tracheophyta</taxon>
        <taxon>Spermatophyta</taxon>
        <taxon>Magnoliopsida</taxon>
        <taxon>eudicotyledons</taxon>
        <taxon>Gunneridae</taxon>
        <taxon>Pentapetalae</taxon>
        <taxon>rosids</taxon>
        <taxon>malvids</taxon>
        <taxon>Malvales</taxon>
        <taxon>Malvaceae</taxon>
        <taxon>Malvoideae</taxon>
        <taxon>Gossypium</taxon>
    </lineage>
</organism>
<evidence type="ECO:0000313" key="1">
    <source>
        <dbReference type="EMBL" id="KHF98852.1"/>
    </source>
</evidence>
<proteinExistence type="predicted"/>
<reference evidence="2" key="1">
    <citation type="submission" date="2014-09" db="EMBL/GenBank/DDBJ databases">
        <authorList>
            <person name="Mudge J."/>
            <person name="Ramaraj T."/>
            <person name="Lindquist I.E."/>
            <person name="Bharti A.K."/>
            <person name="Sundararajan A."/>
            <person name="Cameron C.T."/>
            <person name="Woodward J.E."/>
            <person name="May G.D."/>
            <person name="Brubaker C."/>
            <person name="Broadhvest J."/>
            <person name="Wilkins T.A."/>
        </authorList>
    </citation>
    <scope>NUCLEOTIDE SEQUENCE</scope>
    <source>
        <strain evidence="2">cv. AKA8401</strain>
    </source>
</reference>
<evidence type="ECO:0000313" key="2">
    <source>
        <dbReference type="Proteomes" id="UP000032142"/>
    </source>
</evidence>